<protein>
    <submittedName>
        <fullName evidence="8">Cytochrome C biogenesis protein</fullName>
    </submittedName>
</protein>
<reference evidence="8 9" key="1">
    <citation type="submission" date="2017-09" db="EMBL/GenBank/DDBJ databases">
        <title>Depth-based differentiation of microbial function through sediment-hosted aquifers and enrichment of novel symbionts in the deep terrestrial subsurface.</title>
        <authorList>
            <person name="Probst A.J."/>
            <person name="Ladd B."/>
            <person name="Jarett J.K."/>
            <person name="Geller-Mcgrath D.E."/>
            <person name="Sieber C.M."/>
            <person name="Emerson J.B."/>
            <person name="Anantharaman K."/>
            <person name="Thomas B.C."/>
            <person name="Malmstrom R."/>
            <person name="Stieglmeier M."/>
            <person name="Klingl A."/>
            <person name="Woyke T."/>
            <person name="Ryan C.M."/>
            <person name="Banfield J.F."/>
        </authorList>
    </citation>
    <scope>NUCLEOTIDE SEQUENCE [LARGE SCALE GENOMIC DNA]</scope>
    <source>
        <strain evidence="8">CG10_big_fil_rev_8_21_14_0_10_36_16</strain>
    </source>
</reference>
<dbReference type="GO" id="GO:0016020">
    <property type="term" value="C:membrane"/>
    <property type="evidence" value="ECO:0007669"/>
    <property type="project" value="UniProtKB-SubCell"/>
</dbReference>
<proteinExistence type="inferred from homology"/>
<dbReference type="PANTHER" id="PTHR31272">
    <property type="entry name" value="CYTOCHROME C-TYPE BIOGENESIS PROTEIN HI_1454-RELATED"/>
    <property type="match status" value="1"/>
</dbReference>
<dbReference type="AlphaFoldDB" id="A0A2J0Q7M6"/>
<keyword evidence="5 6" id="KW-0472">Membrane</keyword>
<dbReference type="Proteomes" id="UP000228496">
    <property type="component" value="Unassembled WGS sequence"/>
</dbReference>
<evidence type="ECO:0000259" key="7">
    <source>
        <dbReference type="Pfam" id="PF02683"/>
    </source>
</evidence>
<evidence type="ECO:0000256" key="1">
    <source>
        <dbReference type="ARBA" id="ARBA00004141"/>
    </source>
</evidence>
<feature type="transmembrane region" description="Helical" evidence="6">
    <location>
        <begin position="167"/>
        <end position="189"/>
    </location>
</feature>
<feature type="transmembrane region" description="Helical" evidence="6">
    <location>
        <begin position="201"/>
        <end position="221"/>
    </location>
</feature>
<dbReference type="Gene3D" id="1.20.140.150">
    <property type="match status" value="1"/>
</dbReference>
<evidence type="ECO:0000256" key="6">
    <source>
        <dbReference type="SAM" id="Phobius"/>
    </source>
</evidence>
<evidence type="ECO:0000256" key="2">
    <source>
        <dbReference type="ARBA" id="ARBA00006143"/>
    </source>
</evidence>
<keyword evidence="3 6" id="KW-0812">Transmembrane</keyword>
<dbReference type="InterPro" id="IPR003834">
    <property type="entry name" value="Cyt_c_assmbl_TM_dom"/>
</dbReference>
<organism evidence="8 9">
    <name type="scientific">Candidatus Yanofskybacteria bacterium CG10_big_fil_rev_8_21_14_0_10_36_16</name>
    <dbReference type="NCBI Taxonomy" id="1975096"/>
    <lineage>
        <taxon>Bacteria</taxon>
        <taxon>Candidatus Yanofskyibacteriota</taxon>
    </lineage>
</organism>
<feature type="domain" description="Cytochrome C biogenesis protein transmembrane" evidence="7">
    <location>
        <begin position="5"/>
        <end position="221"/>
    </location>
</feature>
<comment type="similarity">
    <text evidence="2">Belongs to the DsbD family.</text>
</comment>
<comment type="subcellular location">
    <subcellularLocation>
        <location evidence="1">Membrane</location>
        <topology evidence="1">Multi-pass membrane protein</topology>
    </subcellularLocation>
</comment>
<accession>A0A2J0Q7M6</accession>
<evidence type="ECO:0000256" key="4">
    <source>
        <dbReference type="ARBA" id="ARBA00022989"/>
    </source>
</evidence>
<keyword evidence="4 6" id="KW-1133">Transmembrane helix</keyword>
<evidence type="ECO:0000313" key="9">
    <source>
        <dbReference type="Proteomes" id="UP000228496"/>
    </source>
</evidence>
<sequence length="250" mass="27611">MGLAFSSFVAGFFTFFAPCTLPLVPAFLGLISGVPQEELSDPAKLKLVRWKIFSNAFFYVLGFSIVFILFGVAFSFLGQIIGVKIWLQRIGGILIVLFGLFIMGVLKVNFLNAEKKIYIPVFFQKPTKGNSFFLGSLFALGWSPCVGPILGSVLLIASTQGQVFQGIYLLALFSAGLAIPFLLTALLIGKSFTTFSKMDRIMRIINIIAGVFLIFLGFLLITDQFSNVFAQLQGFFFQFDGFQNFVNGFL</sequence>
<feature type="transmembrane region" description="Helical" evidence="6">
    <location>
        <begin position="12"/>
        <end position="35"/>
    </location>
</feature>
<feature type="transmembrane region" description="Helical" evidence="6">
    <location>
        <begin position="56"/>
        <end position="78"/>
    </location>
</feature>
<dbReference type="EMBL" id="PCXQ01000004">
    <property type="protein sequence ID" value="PJE50975.1"/>
    <property type="molecule type" value="Genomic_DNA"/>
</dbReference>
<dbReference type="Pfam" id="PF02683">
    <property type="entry name" value="DsbD_TM"/>
    <property type="match status" value="1"/>
</dbReference>
<dbReference type="InterPro" id="IPR051790">
    <property type="entry name" value="Cytochrome_c-biogenesis_DsbD"/>
</dbReference>
<feature type="transmembrane region" description="Helical" evidence="6">
    <location>
        <begin position="90"/>
        <end position="111"/>
    </location>
</feature>
<dbReference type="PANTHER" id="PTHR31272:SF4">
    <property type="entry name" value="CYTOCHROME C-TYPE BIOGENESIS PROTEIN HI_1454-RELATED"/>
    <property type="match status" value="1"/>
</dbReference>
<name>A0A2J0Q7M6_9BACT</name>
<dbReference type="GO" id="GO:0017004">
    <property type="term" value="P:cytochrome complex assembly"/>
    <property type="evidence" value="ECO:0007669"/>
    <property type="project" value="InterPro"/>
</dbReference>
<gene>
    <name evidence="8" type="ORF">COV29_01705</name>
</gene>
<evidence type="ECO:0000313" key="8">
    <source>
        <dbReference type="EMBL" id="PJE50975.1"/>
    </source>
</evidence>
<evidence type="ECO:0000256" key="5">
    <source>
        <dbReference type="ARBA" id="ARBA00023136"/>
    </source>
</evidence>
<comment type="caution">
    <text evidence="8">The sequence shown here is derived from an EMBL/GenBank/DDBJ whole genome shotgun (WGS) entry which is preliminary data.</text>
</comment>
<feature type="transmembrane region" description="Helical" evidence="6">
    <location>
        <begin position="132"/>
        <end position="155"/>
    </location>
</feature>
<evidence type="ECO:0000256" key="3">
    <source>
        <dbReference type="ARBA" id="ARBA00022692"/>
    </source>
</evidence>